<dbReference type="EMBL" id="BHYK01000063">
    <property type="protein sequence ID" value="GCD13151.1"/>
    <property type="molecule type" value="Genomic_DNA"/>
</dbReference>
<evidence type="ECO:0000313" key="2">
    <source>
        <dbReference type="Proteomes" id="UP000287872"/>
    </source>
</evidence>
<organism evidence="1 2">
    <name type="scientific">Clostridium tagluense</name>
    <dbReference type="NCBI Taxonomy" id="360422"/>
    <lineage>
        <taxon>Bacteria</taxon>
        <taxon>Bacillati</taxon>
        <taxon>Bacillota</taxon>
        <taxon>Clostridia</taxon>
        <taxon>Eubacteriales</taxon>
        <taxon>Clostridiaceae</taxon>
        <taxon>Clostridium</taxon>
    </lineage>
</organism>
<dbReference type="Proteomes" id="UP000287872">
    <property type="component" value="Unassembled WGS sequence"/>
</dbReference>
<dbReference type="RefSeq" id="WP_185732946.1">
    <property type="nucleotide sequence ID" value="NZ_BHYK01000063.1"/>
</dbReference>
<accession>A0A401UUD7</accession>
<dbReference type="AlphaFoldDB" id="A0A401UUD7"/>
<reference evidence="1 2" key="1">
    <citation type="submission" date="2018-11" db="EMBL/GenBank/DDBJ databases">
        <title>Genome sequencing and assembly of Clostridium tagluense strain A121.</title>
        <authorList>
            <person name="Murakami T."/>
            <person name="Segawa T."/>
            <person name="Shcherbakova V.A."/>
            <person name="Mori H."/>
            <person name="Yoshimura Y."/>
        </authorList>
    </citation>
    <scope>NUCLEOTIDE SEQUENCE [LARGE SCALE GENOMIC DNA]</scope>
    <source>
        <strain evidence="1 2">A121</strain>
    </source>
</reference>
<gene>
    <name evidence="1" type="ORF">Ctaglu_47740</name>
</gene>
<protein>
    <submittedName>
        <fullName evidence="1">Uncharacterized protein</fullName>
    </submittedName>
</protein>
<comment type="caution">
    <text evidence="1">The sequence shown here is derived from an EMBL/GenBank/DDBJ whole genome shotgun (WGS) entry which is preliminary data.</text>
</comment>
<keyword evidence="2" id="KW-1185">Reference proteome</keyword>
<evidence type="ECO:0000313" key="1">
    <source>
        <dbReference type="EMBL" id="GCD13151.1"/>
    </source>
</evidence>
<name>A0A401UUD7_9CLOT</name>
<proteinExistence type="predicted"/>
<sequence length="54" mass="6324">MNSILDLRNDKVSLKSLLMKDVKTDDKGNVLLSKNDVWNENFEDLEEHIYSNIE</sequence>